<dbReference type="AlphaFoldDB" id="T1EUS0"/>
<protein>
    <recommendedName>
        <fullName evidence="1">Endonuclease/exonuclease/phosphatase domain-containing protein</fullName>
    </recommendedName>
</protein>
<evidence type="ECO:0000259" key="1">
    <source>
        <dbReference type="Pfam" id="PF14529"/>
    </source>
</evidence>
<dbReference type="GO" id="GO:0031012">
    <property type="term" value="C:extracellular matrix"/>
    <property type="evidence" value="ECO:0000318"/>
    <property type="project" value="GO_Central"/>
</dbReference>
<dbReference type="InParanoid" id="T1EUS0"/>
<gene>
    <name evidence="3" type="primary">20200320</name>
    <name evidence="2" type="ORF">HELRODRAFT_164018</name>
</gene>
<dbReference type="EMBL" id="AMQM01001516">
    <property type="status" value="NOT_ANNOTATED_CDS"/>
    <property type="molecule type" value="Genomic_DNA"/>
</dbReference>
<dbReference type="GO" id="GO:0007508">
    <property type="term" value="P:larval heart development"/>
    <property type="evidence" value="ECO:0000318"/>
    <property type="project" value="GO_Central"/>
</dbReference>
<dbReference type="EnsemblMetazoa" id="HelroT164018">
    <property type="protein sequence ID" value="HelroP164018"/>
    <property type="gene ID" value="HelroG164018"/>
</dbReference>
<dbReference type="KEGG" id="hro:HELRODRAFT_164018"/>
<dbReference type="InterPro" id="IPR005135">
    <property type="entry name" value="Endo/exonuclease/phosphatase"/>
</dbReference>
<reference evidence="2 4" key="2">
    <citation type="journal article" date="2013" name="Nature">
        <title>Insights into bilaterian evolution from three spiralian genomes.</title>
        <authorList>
            <person name="Simakov O."/>
            <person name="Marletaz F."/>
            <person name="Cho S.J."/>
            <person name="Edsinger-Gonzales E."/>
            <person name="Havlak P."/>
            <person name="Hellsten U."/>
            <person name="Kuo D.H."/>
            <person name="Larsson T."/>
            <person name="Lv J."/>
            <person name="Arendt D."/>
            <person name="Savage R."/>
            <person name="Osoegawa K."/>
            <person name="de Jong P."/>
            <person name="Grimwood J."/>
            <person name="Chapman J.A."/>
            <person name="Shapiro H."/>
            <person name="Aerts A."/>
            <person name="Otillar R.P."/>
            <person name="Terry A.Y."/>
            <person name="Boore J.L."/>
            <person name="Grigoriev I.V."/>
            <person name="Lindberg D.R."/>
            <person name="Seaver E.C."/>
            <person name="Weisblat D.A."/>
            <person name="Putnam N.H."/>
            <person name="Rokhsar D.S."/>
        </authorList>
    </citation>
    <scope>NUCLEOTIDE SEQUENCE</scope>
</reference>
<dbReference type="CTD" id="20200320"/>
<dbReference type="Proteomes" id="UP000015101">
    <property type="component" value="Unassembled WGS sequence"/>
</dbReference>
<keyword evidence="4" id="KW-1185">Reference proteome</keyword>
<dbReference type="GeneID" id="20200320"/>
<evidence type="ECO:0000313" key="4">
    <source>
        <dbReference type="Proteomes" id="UP000015101"/>
    </source>
</evidence>
<name>T1EUS0_HELRO</name>
<dbReference type="Pfam" id="PF14529">
    <property type="entry name" value="Exo_endo_phos_2"/>
    <property type="match status" value="1"/>
</dbReference>
<evidence type="ECO:0000313" key="2">
    <source>
        <dbReference type="EMBL" id="ESN94219.1"/>
    </source>
</evidence>
<dbReference type="RefSeq" id="XP_009027327.1">
    <property type="nucleotide sequence ID" value="XM_009029079.1"/>
</dbReference>
<dbReference type="HOGENOM" id="CLU_610132_0_0_1"/>
<evidence type="ECO:0000313" key="3">
    <source>
        <dbReference type="EnsemblMetazoa" id="HelroP164018"/>
    </source>
</evidence>
<dbReference type="Gene3D" id="3.60.10.10">
    <property type="entry name" value="Endonuclease/exonuclease/phosphatase"/>
    <property type="match status" value="1"/>
</dbReference>
<organism evidence="3 4">
    <name type="scientific">Helobdella robusta</name>
    <name type="common">Californian leech</name>
    <dbReference type="NCBI Taxonomy" id="6412"/>
    <lineage>
        <taxon>Eukaryota</taxon>
        <taxon>Metazoa</taxon>
        <taxon>Spiralia</taxon>
        <taxon>Lophotrochozoa</taxon>
        <taxon>Annelida</taxon>
        <taxon>Clitellata</taxon>
        <taxon>Hirudinea</taxon>
        <taxon>Rhynchobdellida</taxon>
        <taxon>Glossiphoniidae</taxon>
        <taxon>Helobdella</taxon>
    </lineage>
</organism>
<dbReference type="InterPro" id="IPR036691">
    <property type="entry name" value="Endo/exonu/phosph_ase_sf"/>
</dbReference>
<dbReference type="SUPFAM" id="SSF56219">
    <property type="entry name" value="DNase I-like"/>
    <property type="match status" value="1"/>
</dbReference>
<proteinExistence type="predicted"/>
<feature type="domain" description="Endonuclease/exonuclease/phosphatase" evidence="1">
    <location>
        <begin position="204"/>
        <end position="317"/>
    </location>
</feature>
<reference evidence="4" key="1">
    <citation type="submission" date="2012-12" db="EMBL/GenBank/DDBJ databases">
        <authorList>
            <person name="Hellsten U."/>
            <person name="Grimwood J."/>
            <person name="Chapman J.A."/>
            <person name="Shapiro H."/>
            <person name="Aerts A."/>
            <person name="Otillar R.P."/>
            <person name="Terry A.Y."/>
            <person name="Boore J.L."/>
            <person name="Simakov O."/>
            <person name="Marletaz F."/>
            <person name="Cho S.-J."/>
            <person name="Edsinger-Gonzales E."/>
            <person name="Havlak P."/>
            <person name="Kuo D.-H."/>
            <person name="Larsson T."/>
            <person name="Lv J."/>
            <person name="Arendt D."/>
            <person name="Savage R."/>
            <person name="Osoegawa K."/>
            <person name="de Jong P."/>
            <person name="Lindberg D.R."/>
            <person name="Seaver E.C."/>
            <person name="Weisblat D.A."/>
            <person name="Putnam N.H."/>
            <person name="Grigoriev I.V."/>
            <person name="Rokhsar D.S."/>
        </authorList>
    </citation>
    <scope>NUCLEOTIDE SEQUENCE</scope>
</reference>
<reference evidence="3" key="3">
    <citation type="submission" date="2015-06" db="UniProtKB">
        <authorList>
            <consortium name="EnsemblMetazoa"/>
        </authorList>
    </citation>
    <scope>IDENTIFICATION</scope>
</reference>
<dbReference type="OrthoDB" id="6928959at2759"/>
<dbReference type="GO" id="GO:0061343">
    <property type="term" value="P:cell adhesion involved in heart morphogenesis"/>
    <property type="evidence" value="ECO:0000318"/>
    <property type="project" value="GO_Central"/>
</dbReference>
<dbReference type="EMBL" id="KB097571">
    <property type="protein sequence ID" value="ESN94219.1"/>
    <property type="molecule type" value="Genomic_DNA"/>
</dbReference>
<dbReference type="PANTHER" id="PTHR33395">
    <property type="entry name" value="TRANSCRIPTASE, PUTATIVE-RELATED-RELATED"/>
    <property type="match status" value="1"/>
</dbReference>
<dbReference type="PANTHER" id="PTHR33395:SF21">
    <property type="entry name" value="PERICARDIN"/>
    <property type="match status" value="1"/>
</dbReference>
<accession>T1EUS0</accession>
<dbReference type="GO" id="GO:0003824">
    <property type="term" value="F:catalytic activity"/>
    <property type="evidence" value="ECO:0007669"/>
    <property type="project" value="InterPro"/>
</dbReference>
<dbReference type="eggNOG" id="KOG1075">
    <property type="taxonomic scope" value="Eukaryota"/>
</dbReference>
<dbReference type="STRING" id="6412.T1EUS0"/>
<sequence>MANKDKSLCCECNKEGYNKLLETIKGMNVSIKNTETNSGSIKLMEKKGKGIAWKYEVSKDRKKGKKFRHKLGNEDNCFDKVRLSNGNKDRDCKLGVLYSHVDSICNKMGKIRYLVDSIYKKMLILIFVDTNPKNLTGSYRLQEFQIKGFRLYSCNFMKAGFIGIFCHVKNTLSSVIVDFESKFEEYIAVRLLNLKEEISFLYRSPYRSPNSCLKNNDELLNLIKIFIGNGGNKFIIGDFNIPTINWESMSVSGGLKSFQWKFIDCVNYCFLVQFIDAPTRYKNRQKQNILDLLLAQQQNLIQDIKYNSPVGKSDHLMLSFSLVVNTEVITHLKENKMFDYKKGNYFLMNQFISANLSMPKIDNSIKGDGDKQIVLDEIWDKFVMVINMAVNKYVPLKTEIFTKNNHSIELPTHLLELIKEKKLIWKRYMKNRKSMLYEDFKRIRNEESC</sequence>